<dbReference type="KEGG" id="ome:OLMES_2539"/>
<dbReference type="Proteomes" id="UP000196027">
    <property type="component" value="Chromosome"/>
</dbReference>
<dbReference type="RefSeq" id="WP_087461563.1">
    <property type="nucleotide sequence ID" value="NZ_CP021425.1"/>
</dbReference>
<name>A0A1Y0I7W5_9GAMM</name>
<dbReference type="AlphaFoldDB" id="A0A1Y0I7W5"/>
<proteinExistence type="predicted"/>
<evidence type="ECO:0000313" key="1">
    <source>
        <dbReference type="EMBL" id="ARU56592.1"/>
    </source>
</evidence>
<keyword evidence="2" id="KW-1185">Reference proteome</keyword>
<evidence type="ECO:0000313" key="2">
    <source>
        <dbReference type="Proteomes" id="UP000196027"/>
    </source>
</evidence>
<accession>A0A1Y0I7W5</accession>
<dbReference type="PROSITE" id="PS51257">
    <property type="entry name" value="PROKAR_LIPOPROTEIN"/>
    <property type="match status" value="1"/>
</dbReference>
<sequence length="516" mass="58406">MSVNKRLQNGIVSSLLKSSVLIIAGAAFVGCSAQMWSVKDENSTKNDPGLVNPPPALPVSPPKPVLTVNATQDAVDISSVLEGYRFSRQLLPGKTTIAFVIAYDPSDEFHVPWFVAPEQDLETEVILIDPARQLVSLGVQSVDTRCEKHEISERKAIADYSVCSSQFSIFSNSEKESSKTVKTDVYRMALVARQLNLTERARDWLERGDEALDVTSRETAIRSLNRLAARYQGRLERLQDNYINGYIERATSSLDIERKISDRSGYFNYDVRWDDQVELIPERVVKRSFDFKTLINPLKTAASLGESIHPIVKVIQRRIEQNYDTERKGLLRYLRDATAKYTVVCSHSPYIGDYQVNIKCPGAVNANASPLRLPISYEVVARRFGVMLPRFAMHNSDLGMELDEFELTLKNHSNRKVRIGTVSISANRVQQNLNLGAGAQSIELSPREERSFDIRPLLTKEVEQTLYVSYVQNRKAVRDHMKFGAEISYLPSDEVKHQKLERVLNYNLDQVLVSKY</sequence>
<evidence type="ECO:0008006" key="3">
    <source>
        <dbReference type="Google" id="ProtNLM"/>
    </source>
</evidence>
<gene>
    <name evidence="1" type="ORF">OLMES_2539</name>
</gene>
<dbReference type="EMBL" id="CP021425">
    <property type="protein sequence ID" value="ARU56592.1"/>
    <property type="molecule type" value="Genomic_DNA"/>
</dbReference>
<reference evidence="1 2" key="1">
    <citation type="submission" date="2017-05" db="EMBL/GenBank/DDBJ databases">
        <title>Genomic insights into alkan degradation activity of Oleiphilus messinensis.</title>
        <authorList>
            <person name="Kozyavkin S.A."/>
            <person name="Slesarev A.I."/>
            <person name="Golyshin P.N."/>
            <person name="Korzhenkov A."/>
            <person name="Golyshina O.N."/>
            <person name="Toshchakov S.V."/>
        </authorList>
    </citation>
    <scope>NUCLEOTIDE SEQUENCE [LARGE SCALE GENOMIC DNA]</scope>
    <source>
        <strain evidence="1 2">ME102</strain>
    </source>
</reference>
<protein>
    <recommendedName>
        <fullName evidence="3">Lipoprotein</fullName>
    </recommendedName>
</protein>
<organism evidence="1 2">
    <name type="scientific">Oleiphilus messinensis</name>
    <dbReference type="NCBI Taxonomy" id="141451"/>
    <lineage>
        <taxon>Bacteria</taxon>
        <taxon>Pseudomonadati</taxon>
        <taxon>Pseudomonadota</taxon>
        <taxon>Gammaproteobacteria</taxon>
        <taxon>Oceanospirillales</taxon>
        <taxon>Oleiphilaceae</taxon>
        <taxon>Oleiphilus</taxon>
    </lineage>
</organism>